<gene>
    <name evidence="6" type="ORF">A4R26_26170</name>
</gene>
<dbReference type="EMBL" id="LWBP01000201">
    <property type="protein sequence ID" value="OQP56252.1"/>
    <property type="molecule type" value="Genomic_DNA"/>
</dbReference>
<dbReference type="Pfam" id="PF01081">
    <property type="entry name" value="Aldolase"/>
    <property type="match status" value="1"/>
</dbReference>
<evidence type="ECO:0000313" key="7">
    <source>
        <dbReference type="Proteomes" id="UP000192276"/>
    </source>
</evidence>
<comment type="subunit">
    <text evidence="3">Homotrimer.</text>
</comment>
<dbReference type="AlphaFoldDB" id="A0A1V9FD78"/>
<evidence type="ECO:0000256" key="5">
    <source>
        <dbReference type="ARBA" id="ARBA00023277"/>
    </source>
</evidence>
<dbReference type="PANTHER" id="PTHR30246:SF1">
    <property type="entry name" value="2-DEHYDRO-3-DEOXY-6-PHOSPHOGALACTONATE ALDOLASE-RELATED"/>
    <property type="match status" value="1"/>
</dbReference>
<keyword evidence="4" id="KW-0456">Lyase</keyword>
<dbReference type="Gene3D" id="3.20.20.70">
    <property type="entry name" value="Aldolase class I"/>
    <property type="match status" value="1"/>
</dbReference>
<dbReference type="STRING" id="550983.A4R26_26170"/>
<evidence type="ECO:0000256" key="4">
    <source>
        <dbReference type="ARBA" id="ARBA00023239"/>
    </source>
</evidence>
<proteinExistence type="inferred from homology"/>
<sequence>MKNQQDILGQITQQKMLPLYFHKDATVSIDILKALYNAGIKAVEYTNRGIEAVDNFKALRKVVDESMPGMLLGIGTVKTVEDAQKFISAGADFIISPVVYAPVAKTVHDAGLLWIPGCLTPTEIFTAEMSGAKMVKIFPGSVVGPSYIAAIKELFPGLLFMPTGGVDTTAENIKEWFDAGVVAVGMGSKLISKTVLQNQEYEKLTSQTKAVLEILNNIK</sequence>
<dbReference type="InterPro" id="IPR000887">
    <property type="entry name" value="Aldlse_KDPG_KHG"/>
</dbReference>
<dbReference type="GO" id="GO:0016829">
    <property type="term" value="F:lyase activity"/>
    <property type="evidence" value="ECO:0007669"/>
    <property type="project" value="UniProtKB-KW"/>
</dbReference>
<dbReference type="SUPFAM" id="SSF51569">
    <property type="entry name" value="Aldolase"/>
    <property type="match status" value="1"/>
</dbReference>
<comment type="caution">
    <text evidence="6">The sequence shown here is derived from an EMBL/GenBank/DDBJ whole genome shotgun (WGS) entry which is preliminary data.</text>
</comment>
<keyword evidence="5" id="KW-0119">Carbohydrate metabolism</keyword>
<evidence type="ECO:0000256" key="3">
    <source>
        <dbReference type="ARBA" id="ARBA00011233"/>
    </source>
</evidence>
<dbReference type="OrthoDB" id="9802667at2"/>
<dbReference type="RefSeq" id="WP_081169004.1">
    <property type="nucleotide sequence ID" value="NZ_LWBP01000201.1"/>
</dbReference>
<evidence type="ECO:0000256" key="1">
    <source>
        <dbReference type="ARBA" id="ARBA00004761"/>
    </source>
</evidence>
<name>A0A1V9FD78_9BACT</name>
<accession>A0A1V9FD78</accession>
<dbReference type="PANTHER" id="PTHR30246">
    <property type="entry name" value="2-KETO-3-DEOXY-6-PHOSPHOGLUCONATE ALDOLASE"/>
    <property type="match status" value="1"/>
</dbReference>
<dbReference type="Proteomes" id="UP000192276">
    <property type="component" value="Unassembled WGS sequence"/>
</dbReference>
<comment type="pathway">
    <text evidence="1">Carbohydrate acid metabolism.</text>
</comment>
<dbReference type="InterPro" id="IPR013785">
    <property type="entry name" value="Aldolase_TIM"/>
</dbReference>
<keyword evidence="7" id="KW-1185">Reference proteome</keyword>
<organism evidence="6 7">
    <name type="scientific">Niastella populi</name>
    <dbReference type="NCBI Taxonomy" id="550983"/>
    <lineage>
        <taxon>Bacteria</taxon>
        <taxon>Pseudomonadati</taxon>
        <taxon>Bacteroidota</taxon>
        <taxon>Chitinophagia</taxon>
        <taxon>Chitinophagales</taxon>
        <taxon>Chitinophagaceae</taxon>
        <taxon>Niastella</taxon>
    </lineage>
</organism>
<evidence type="ECO:0000313" key="6">
    <source>
        <dbReference type="EMBL" id="OQP56252.1"/>
    </source>
</evidence>
<reference evidence="7" key="1">
    <citation type="submission" date="2016-04" db="EMBL/GenBank/DDBJ databases">
        <authorList>
            <person name="Chen L."/>
            <person name="Zhuang W."/>
            <person name="Wang G."/>
        </authorList>
    </citation>
    <scope>NUCLEOTIDE SEQUENCE [LARGE SCALE GENOMIC DNA]</scope>
    <source>
        <strain evidence="7">208</strain>
    </source>
</reference>
<comment type="similarity">
    <text evidence="2">Belongs to the KHG/KDPG aldolase family.</text>
</comment>
<dbReference type="CDD" id="cd00452">
    <property type="entry name" value="KDPG_aldolase"/>
    <property type="match status" value="1"/>
</dbReference>
<protein>
    <submittedName>
        <fullName evidence="6">Bifunctional 4-hydroxy-2-oxoglutarate aldolase/2-dehydro-3-deoxy-phosphogluconate aldolase</fullName>
    </submittedName>
</protein>
<evidence type="ECO:0000256" key="2">
    <source>
        <dbReference type="ARBA" id="ARBA00006906"/>
    </source>
</evidence>